<evidence type="ECO:0000256" key="12">
    <source>
        <dbReference type="PIRSR" id="PIRSR602401-1"/>
    </source>
</evidence>
<gene>
    <name evidence="14" type="primary">CYP508D1</name>
    <name evidence="14" type="ORF">DFA_07667</name>
</gene>
<keyword evidence="10 13" id="KW-0503">Monooxygenase</keyword>
<dbReference type="InterPro" id="IPR001128">
    <property type="entry name" value="Cyt_P450"/>
</dbReference>
<keyword evidence="4 12" id="KW-0349">Heme</keyword>
<dbReference type="STRING" id="1054147.F4Q2L0"/>
<keyword evidence="7" id="KW-1133">Transmembrane helix</keyword>
<comment type="cofactor">
    <cofactor evidence="1 12">
        <name>heme</name>
        <dbReference type="ChEBI" id="CHEBI:30413"/>
    </cofactor>
</comment>
<evidence type="ECO:0000313" key="15">
    <source>
        <dbReference type="Proteomes" id="UP000007797"/>
    </source>
</evidence>
<evidence type="ECO:0000256" key="1">
    <source>
        <dbReference type="ARBA" id="ARBA00001971"/>
    </source>
</evidence>
<organism evidence="14 15">
    <name type="scientific">Cavenderia fasciculata</name>
    <name type="common">Slime mold</name>
    <name type="synonym">Dictyostelium fasciculatum</name>
    <dbReference type="NCBI Taxonomy" id="261658"/>
    <lineage>
        <taxon>Eukaryota</taxon>
        <taxon>Amoebozoa</taxon>
        <taxon>Evosea</taxon>
        <taxon>Eumycetozoa</taxon>
        <taxon>Dictyostelia</taxon>
        <taxon>Acytosteliales</taxon>
        <taxon>Cavenderiaceae</taxon>
        <taxon>Cavenderia</taxon>
    </lineage>
</organism>
<proteinExistence type="inferred from homology"/>
<evidence type="ECO:0000256" key="6">
    <source>
        <dbReference type="ARBA" id="ARBA00022723"/>
    </source>
</evidence>
<dbReference type="RefSeq" id="XP_004355163.1">
    <property type="nucleotide sequence ID" value="XM_004355111.1"/>
</dbReference>
<comment type="subcellular location">
    <subcellularLocation>
        <location evidence="2">Membrane</location>
        <topology evidence="2">Single-pass membrane protein</topology>
    </subcellularLocation>
</comment>
<dbReference type="CDD" id="cd20617">
    <property type="entry name" value="CYP1_2-like"/>
    <property type="match status" value="1"/>
</dbReference>
<evidence type="ECO:0000313" key="14">
    <source>
        <dbReference type="EMBL" id="EGG16689.1"/>
    </source>
</evidence>
<evidence type="ECO:0000256" key="2">
    <source>
        <dbReference type="ARBA" id="ARBA00004167"/>
    </source>
</evidence>
<evidence type="ECO:0000256" key="9">
    <source>
        <dbReference type="ARBA" id="ARBA00023004"/>
    </source>
</evidence>
<dbReference type="OrthoDB" id="1055148at2759"/>
<dbReference type="KEGG" id="dfa:DFA_07667"/>
<evidence type="ECO:0000256" key="4">
    <source>
        <dbReference type="ARBA" id="ARBA00022617"/>
    </source>
</evidence>
<dbReference type="GO" id="GO:0005506">
    <property type="term" value="F:iron ion binding"/>
    <property type="evidence" value="ECO:0007669"/>
    <property type="project" value="InterPro"/>
</dbReference>
<dbReference type="OMA" id="ICGITMS"/>
<comment type="similarity">
    <text evidence="3 13">Belongs to the cytochrome P450 family.</text>
</comment>
<dbReference type="GeneID" id="14869020"/>
<dbReference type="InterPro" id="IPR002401">
    <property type="entry name" value="Cyt_P450_E_grp-I"/>
</dbReference>
<dbReference type="InterPro" id="IPR017972">
    <property type="entry name" value="Cyt_P450_CS"/>
</dbReference>
<reference evidence="15" key="1">
    <citation type="journal article" date="2011" name="Genome Res.">
        <title>Phylogeny-wide analysis of social amoeba genomes highlights ancient origins for complex intercellular communication.</title>
        <authorList>
            <person name="Heidel A.J."/>
            <person name="Lawal H.M."/>
            <person name="Felder M."/>
            <person name="Schilde C."/>
            <person name="Helps N.R."/>
            <person name="Tunggal B."/>
            <person name="Rivero F."/>
            <person name="John U."/>
            <person name="Schleicher M."/>
            <person name="Eichinger L."/>
            <person name="Platzer M."/>
            <person name="Noegel A.A."/>
            <person name="Schaap P."/>
            <person name="Gloeckner G."/>
        </authorList>
    </citation>
    <scope>NUCLEOTIDE SEQUENCE [LARGE SCALE GENOMIC DNA]</scope>
    <source>
        <strain evidence="15">SH3</strain>
    </source>
</reference>
<dbReference type="GO" id="GO:0020037">
    <property type="term" value="F:heme binding"/>
    <property type="evidence" value="ECO:0007669"/>
    <property type="project" value="InterPro"/>
</dbReference>
<dbReference type="PANTHER" id="PTHR24303">
    <property type="entry name" value="HEME-BINDING MONOOXYGENASE FAMILY"/>
    <property type="match status" value="1"/>
</dbReference>
<evidence type="ECO:0000256" key="13">
    <source>
        <dbReference type="RuleBase" id="RU000461"/>
    </source>
</evidence>
<dbReference type="PRINTS" id="PR00385">
    <property type="entry name" value="P450"/>
</dbReference>
<keyword evidence="15" id="KW-1185">Reference proteome</keyword>
<evidence type="ECO:0000256" key="3">
    <source>
        <dbReference type="ARBA" id="ARBA00010617"/>
    </source>
</evidence>
<dbReference type="SUPFAM" id="SSF48264">
    <property type="entry name" value="Cytochrome P450"/>
    <property type="match status" value="1"/>
</dbReference>
<dbReference type="Proteomes" id="UP000007797">
    <property type="component" value="Unassembled WGS sequence"/>
</dbReference>
<evidence type="ECO:0000256" key="5">
    <source>
        <dbReference type="ARBA" id="ARBA00022692"/>
    </source>
</evidence>
<keyword evidence="11" id="KW-0472">Membrane</keyword>
<feature type="binding site" description="axial binding residue" evidence="12">
    <location>
        <position position="431"/>
    </location>
    <ligand>
        <name>heme</name>
        <dbReference type="ChEBI" id="CHEBI:30413"/>
    </ligand>
    <ligandPart>
        <name>Fe</name>
        <dbReference type="ChEBI" id="CHEBI:18248"/>
    </ligandPart>
</feature>
<keyword evidence="9 12" id="KW-0408">Iron</keyword>
<evidence type="ECO:0000256" key="10">
    <source>
        <dbReference type="ARBA" id="ARBA00023033"/>
    </source>
</evidence>
<dbReference type="FunFam" id="1.10.630.10:FF:000068">
    <property type="entry name" value="Probable cytochrome P450 508A2"/>
    <property type="match status" value="1"/>
</dbReference>
<sequence>MSAVLSSLLAKKNKAFSTNDPPGPKIELPIIGSLHLLGEKPHHSLAQLHKKFGGIYKLWMGDYYTVVVSDPHYIREIWLKNNDNFINRPHTPSYTIMSGNFTDLATADEKVWRHNRGLVAGAFTKSKLGGTQTIIARQCKRLIDMMNLCATQGQSFDPKINSKKYSMNIISSMVFSREIAYGNDNSEILYGKDFGQILKQMEEVFRVSGTGNPGDFISILEPFYYYQLKMIGQEVDKLLEFIKNIYDDHISTLDPENPKDLFDHIIIDGGDDVNGVLRIGGDLLLAGTDTSSNTIQWFVLMMANHPEIQEKVFAELKNRIIERGHIEETNENAGNRMVHSDRLETPYLNAVIKETMRIHPIGPLSIPRSAKNDIVIGDYFIPANTQMILNIYALHHDESYYDQPHLFNPDRFINENNTSHYLPFSIGARNCVGMAVAEMEIYLAVANIMANFKIKSVDGKQIDDTEVFGLAVFPNDFNILLEKRSIF</sequence>
<dbReference type="PRINTS" id="PR00463">
    <property type="entry name" value="EP450I"/>
</dbReference>
<dbReference type="InterPro" id="IPR036396">
    <property type="entry name" value="Cyt_P450_sf"/>
</dbReference>
<dbReference type="Gene3D" id="1.10.630.10">
    <property type="entry name" value="Cytochrome P450"/>
    <property type="match status" value="1"/>
</dbReference>
<dbReference type="PANTHER" id="PTHR24303:SF31">
    <property type="entry name" value="CYTOCHROME P450 307A1-RELATED"/>
    <property type="match status" value="1"/>
</dbReference>
<keyword evidence="6 12" id="KW-0479">Metal-binding</keyword>
<keyword evidence="8 13" id="KW-0560">Oxidoreductase</keyword>
<evidence type="ECO:0000256" key="8">
    <source>
        <dbReference type="ARBA" id="ARBA00023002"/>
    </source>
</evidence>
<dbReference type="GO" id="GO:0016705">
    <property type="term" value="F:oxidoreductase activity, acting on paired donors, with incorporation or reduction of molecular oxygen"/>
    <property type="evidence" value="ECO:0007669"/>
    <property type="project" value="InterPro"/>
</dbReference>
<evidence type="ECO:0000256" key="11">
    <source>
        <dbReference type="ARBA" id="ARBA00023136"/>
    </source>
</evidence>
<dbReference type="EMBL" id="GL883021">
    <property type="protein sequence ID" value="EGG16689.1"/>
    <property type="molecule type" value="Genomic_DNA"/>
</dbReference>
<accession>F4Q2L0</accession>
<protein>
    <submittedName>
        <fullName evidence="14">Cytochrome P450 family protein</fullName>
    </submittedName>
</protein>
<dbReference type="AlphaFoldDB" id="F4Q2L0"/>
<dbReference type="Pfam" id="PF00067">
    <property type="entry name" value="p450"/>
    <property type="match status" value="1"/>
</dbReference>
<dbReference type="GO" id="GO:0004497">
    <property type="term" value="F:monooxygenase activity"/>
    <property type="evidence" value="ECO:0007669"/>
    <property type="project" value="UniProtKB-KW"/>
</dbReference>
<dbReference type="PROSITE" id="PS00086">
    <property type="entry name" value="CYTOCHROME_P450"/>
    <property type="match status" value="1"/>
</dbReference>
<keyword evidence="5" id="KW-0812">Transmembrane</keyword>
<evidence type="ECO:0000256" key="7">
    <source>
        <dbReference type="ARBA" id="ARBA00022989"/>
    </source>
</evidence>
<name>F4Q2L0_CACFS</name>
<dbReference type="GO" id="GO:0016020">
    <property type="term" value="C:membrane"/>
    <property type="evidence" value="ECO:0007669"/>
    <property type="project" value="UniProtKB-SubCell"/>
</dbReference>